<name>A0A6N9HAU2_9BURK</name>
<sequence>MHTTGQHAMRTIAFAALLLAGPSQAQEQMTWLMSDFPPVTIPVNGAPTTGIADQIVRYLAAHWGHDDHSYVYANSKRTWVMLEQGAKACFVAALRTPERERSAYFSNTSLVPPPVLVARADSLAGLPLNAAGEVELAQLLAMRKYRGAIVENRSYGKQVDAVLAQHASTANIERTSIGDYGRKVLMMVARNRADYTFDYDFALAYAQSVQAELAPLRTVAIARNTQAVVAGVACPRTPWGQAMIRKIDRILGTPQGAEILMRAQDTWLTEAGKQRYRSQMLEFQRQRSKPTADADYR</sequence>
<dbReference type="NCBIfam" id="TIGR02285">
    <property type="entry name" value="TIGR02285 family protein"/>
    <property type="match status" value="1"/>
</dbReference>
<proteinExistence type="predicted"/>
<feature type="chain" id="PRO_5026999650" evidence="1">
    <location>
        <begin position="26"/>
        <end position="297"/>
    </location>
</feature>
<dbReference type="RefSeq" id="WP_161023603.1">
    <property type="nucleotide sequence ID" value="NZ_WWCJ01000001.1"/>
</dbReference>
<protein>
    <submittedName>
        <fullName evidence="2">TIGR02285 family protein</fullName>
    </submittedName>
</protein>
<keyword evidence="3" id="KW-1185">Reference proteome</keyword>
<dbReference type="SUPFAM" id="SSF53850">
    <property type="entry name" value="Periplasmic binding protein-like II"/>
    <property type="match status" value="1"/>
</dbReference>
<dbReference type="InterPro" id="IPR011972">
    <property type="entry name" value="CHP02285"/>
</dbReference>
<comment type="caution">
    <text evidence="2">The sequence shown here is derived from an EMBL/GenBank/DDBJ whole genome shotgun (WGS) entry which is preliminary data.</text>
</comment>
<evidence type="ECO:0000313" key="2">
    <source>
        <dbReference type="EMBL" id="MYN00580.1"/>
    </source>
</evidence>
<dbReference type="AlphaFoldDB" id="A0A6N9HAU2"/>
<evidence type="ECO:0000256" key="1">
    <source>
        <dbReference type="SAM" id="SignalP"/>
    </source>
</evidence>
<feature type="signal peptide" evidence="1">
    <location>
        <begin position="1"/>
        <end position="25"/>
    </location>
</feature>
<reference evidence="2 3" key="1">
    <citation type="submission" date="2019-12" db="EMBL/GenBank/DDBJ databases">
        <title>Novel species isolated from a subtropical stream in China.</title>
        <authorList>
            <person name="Lu H."/>
        </authorList>
    </citation>
    <scope>NUCLEOTIDE SEQUENCE [LARGE SCALE GENOMIC DNA]</scope>
    <source>
        <strain evidence="2 3">DS3</strain>
    </source>
</reference>
<dbReference type="EMBL" id="WWCJ01000001">
    <property type="protein sequence ID" value="MYN00580.1"/>
    <property type="molecule type" value="Genomic_DNA"/>
</dbReference>
<dbReference type="Gene3D" id="3.40.190.10">
    <property type="entry name" value="Periplasmic binding protein-like II"/>
    <property type="match status" value="2"/>
</dbReference>
<accession>A0A6N9HAU2</accession>
<organism evidence="2 3">
    <name type="scientific">Pseudoduganella guangdongensis</name>
    <dbReference type="NCBI Taxonomy" id="2692179"/>
    <lineage>
        <taxon>Bacteria</taxon>
        <taxon>Pseudomonadati</taxon>
        <taxon>Pseudomonadota</taxon>
        <taxon>Betaproteobacteria</taxon>
        <taxon>Burkholderiales</taxon>
        <taxon>Oxalobacteraceae</taxon>
        <taxon>Telluria group</taxon>
        <taxon>Pseudoduganella</taxon>
    </lineage>
</organism>
<gene>
    <name evidence="2" type="ORF">GTP41_00550</name>
</gene>
<dbReference type="Proteomes" id="UP000448575">
    <property type="component" value="Unassembled WGS sequence"/>
</dbReference>
<evidence type="ECO:0000313" key="3">
    <source>
        <dbReference type="Proteomes" id="UP000448575"/>
    </source>
</evidence>
<keyword evidence="1" id="KW-0732">Signal</keyword>